<sequence length="283" mass="33313">HLLGVLIPSYELGMDLSPGDFEGSWATRKTWIAYSYRMEPKKDMTIIRGHTSHPKGWFERFFFVLIDGESVEENCLHLFRREWNLNHMNRILLPSPLDLYAKRDILRNGPFFWNSSIFERIRDAVELQRSRAVSQPLDIPRFSLPGWNRFHSGDGSGTSEFPLPSDFFANLPPGFTTQTSLEEESRRGVVAEGSRLINEGMRVFNRIRRKLRSRISHFKAEEARELFRLRKEVEEQNRRQAELHSRAHIRAERRGRRTILAELERKATLFSTEFQSFKDAQEF</sequence>
<keyword evidence="1" id="KW-0175">Coiled coil</keyword>
<evidence type="ECO:0000313" key="3">
    <source>
        <dbReference type="Proteomes" id="UP000886595"/>
    </source>
</evidence>
<evidence type="ECO:0000313" key="2">
    <source>
        <dbReference type="EMBL" id="KAG2242672.1"/>
    </source>
</evidence>
<accession>A0A8X7TI52</accession>
<dbReference type="AlphaFoldDB" id="A0A8X7TI52"/>
<evidence type="ECO:0000256" key="1">
    <source>
        <dbReference type="SAM" id="Coils"/>
    </source>
</evidence>
<dbReference type="EMBL" id="JAAMPC010000393">
    <property type="protein sequence ID" value="KAG2242672.1"/>
    <property type="molecule type" value="Genomic_DNA"/>
</dbReference>
<protein>
    <submittedName>
        <fullName evidence="2">Uncharacterized protein</fullName>
    </submittedName>
</protein>
<gene>
    <name evidence="2" type="ORF">Bca52824_095485</name>
</gene>
<name>A0A8X7TI52_BRACI</name>
<reference evidence="2 3" key="1">
    <citation type="submission" date="2020-02" db="EMBL/GenBank/DDBJ databases">
        <authorList>
            <person name="Ma Q."/>
            <person name="Huang Y."/>
            <person name="Song X."/>
            <person name="Pei D."/>
        </authorList>
    </citation>
    <scope>NUCLEOTIDE SEQUENCE [LARGE SCALE GENOMIC DNA]</scope>
    <source>
        <strain evidence="2">Sxm20200214</strain>
        <tissue evidence="2">Leaf</tissue>
    </source>
</reference>
<organism evidence="2 3">
    <name type="scientific">Brassica carinata</name>
    <name type="common">Ethiopian mustard</name>
    <name type="synonym">Abyssinian cabbage</name>
    <dbReference type="NCBI Taxonomy" id="52824"/>
    <lineage>
        <taxon>Eukaryota</taxon>
        <taxon>Viridiplantae</taxon>
        <taxon>Streptophyta</taxon>
        <taxon>Embryophyta</taxon>
        <taxon>Tracheophyta</taxon>
        <taxon>Spermatophyta</taxon>
        <taxon>Magnoliopsida</taxon>
        <taxon>eudicotyledons</taxon>
        <taxon>Gunneridae</taxon>
        <taxon>Pentapetalae</taxon>
        <taxon>rosids</taxon>
        <taxon>malvids</taxon>
        <taxon>Brassicales</taxon>
        <taxon>Brassicaceae</taxon>
        <taxon>Brassiceae</taxon>
        <taxon>Brassica</taxon>
    </lineage>
</organism>
<feature type="non-terminal residue" evidence="2">
    <location>
        <position position="1"/>
    </location>
</feature>
<keyword evidence="3" id="KW-1185">Reference proteome</keyword>
<feature type="coiled-coil region" evidence="1">
    <location>
        <begin position="219"/>
        <end position="246"/>
    </location>
</feature>
<feature type="non-terminal residue" evidence="2">
    <location>
        <position position="283"/>
    </location>
</feature>
<dbReference type="Proteomes" id="UP000886595">
    <property type="component" value="Unassembled WGS sequence"/>
</dbReference>
<dbReference type="OrthoDB" id="1101934at2759"/>
<proteinExistence type="predicted"/>
<comment type="caution">
    <text evidence="2">The sequence shown here is derived from an EMBL/GenBank/DDBJ whole genome shotgun (WGS) entry which is preliminary data.</text>
</comment>